<gene>
    <name evidence="2" type="ORF">SAMN02982917_5368</name>
</gene>
<dbReference type="PANTHER" id="PTHR43199:SF1">
    <property type="entry name" value="GLUTATHIONE HYDROLASE PROENZYME"/>
    <property type="match status" value="1"/>
</dbReference>
<dbReference type="SUPFAM" id="SSF56235">
    <property type="entry name" value="N-terminal nucleophile aminohydrolases (Ntn hydrolases)"/>
    <property type="match status" value="1"/>
</dbReference>
<accession>A0A1X7HAG6</accession>
<keyword evidence="2" id="KW-0378">Hydrolase</keyword>
<name>A0A1X7HAG6_9PROT</name>
<dbReference type="EMBL" id="FXAK01000007">
    <property type="protein sequence ID" value="SMF82492.1"/>
    <property type="molecule type" value="Genomic_DNA"/>
</dbReference>
<sequence>MATTETSLLGLRTVTTSGLEQRIPARDRRNSGPRYTRLQIWQRLGAVAIAASLLPGCVNTKFKTDATVQSFVVADEPYAAGVGRDIIAQGGKAGDAVAAMALTMTASLPSRVGLTGGGVCVLFDAASKKARTIDFLPRPAGAGGVAMPAMARGLFAVQASAGVMRWEQVVSPAEQLAQFSPGLSRALVQDLTAFGGRLAPDSETRRRFLGSGTPAVGAVVGQPELAATLSVLRRQGVGAFYSGPLAATVAQGTGIDPAQLRAYQPRVAGTLTVPFDISDLHVPDLNEPDSGAALIQAWKAVASLPPAERATRAAQMLGATGRGATAAGAGVMVIDPDENGAACAFTQGAPFGTGRGIPGTGMLVAQGVDRGGFGAPALIANSIIGRTLFAGVGTASGDDGPAAGPAALLSAALPAGLEDKSTAPQIQAARPQSIPGRVSFVGCRVSIEDGVRYCQMAIDPRAASLGLTVESERKRE</sequence>
<dbReference type="InterPro" id="IPR029055">
    <property type="entry name" value="Ntn_hydrolases_N"/>
</dbReference>
<evidence type="ECO:0000313" key="3">
    <source>
        <dbReference type="Proteomes" id="UP000192936"/>
    </source>
</evidence>
<dbReference type="PRINTS" id="PR01210">
    <property type="entry name" value="GGTRANSPTASE"/>
</dbReference>
<comment type="similarity">
    <text evidence="1">Belongs to the gamma-glutamyltransferase family.</text>
</comment>
<dbReference type="GO" id="GO:0016787">
    <property type="term" value="F:hydrolase activity"/>
    <property type="evidence" value="ECO:0007669"/>
    <property type="project" value="UniProtKB-KW"/>
</dbReference>
<protein>
    <submittedName>
        <fullName evidence="2">Gamma-glutamyltranspeptidase / glutathione hydrolase</fullName>
    </submittedName>
</protein>
<dbReference type="STRING" id="286727.SAMN02982917_5368"/>
<organism evidence="2 3">
    <name type="scientific">Azospirillum oryzae</name>
    <dbReference type="NCBI Taxonomy" id="286727"/>
    <lineage>
        <taxon>Bacteria</taxon>
        <taxon>Pseudomonadati</taxon>
        <taxon>Pseudomonadota</taxon>
        <taxon>Alphaproteobacteria</taxon>
        <taxon>Rhodospirillales</taxon>
        <taxon>Azospirillaceae</taxon>
        <taxon>Azospirillum</taxon>
    </lineage>
</organism>
<dbReference type="Proteomes" id="UP000192936">
    <property type="component" value="Unassembled WGS sequence"/>
</dbReference>
<dbReference type="AlphaFoldDB" id="A0A1X7HAG6"/>
<dbReference type="PANTHER" id="PTHR43199">
    <property type="entry name" value="GLUTATHIONE HYDROLASE"/>
    <property type="match status" value="1"/>
</dbReference>
<dbReference type="Pfam" id="PF01019">
    <property type="entry name" value="G_glu_transpept"/>
    <property type="match status" value="1"/>
</dbReference>
<dbReference type="InterPro" id="IPR051792">
    <property type="entry name" value="GGT_bact"/>
</dbReference>
<evidence type="ECO:0000256" key="1">
    <source>
        <dbReference type="ARBA" id="ARBA00009381"/>
    </source>
</evidence>
<proteinExistence type="inferred from homology"/>
<evidence type="ECO:0000313" key="2">
    <source>
        <dbReference type="EMBL" id="SMF82492.1"/>
    </source>
</evidence>
<reference evidence="2 3" key="1">
    <citation type="submission" date="2017-04" db="EMBL/GenBank/DDBJ databases">
        <authorList>
            <person name="Afonso C.L."/>
            <person name="Miller P.J."/>
            <person name="Scott M.A."/>
            <person name="Spackman E."/>
            <person name="Goraichik I."/>
            <person name="Dimitrov K.M."/>
            <person name="Suarez D.L."/>
            <person name="Swayne D.E."/>
        </authorList>
    </citation>
    <scope>NUCLEOTIDE SEQUENCE [LARGE SCALE GENOMIC DNA]</scope>
    <source>
        <strain evidence="2 3">A2P</strain>
    </source>
</reference>